<dbReference type="KEGG" id="sli:Slin_0137"/>
<evidence type="ECO:0000313" key="4">
    <source>
        <dbReference type="EMBL" id="ADB36207.1"/>
    </source>
</evidence>
<dbReference type="Proteomes" id="UP000002028">
    <property type="component" value="Chromosome"/>
</dbReference>
<reference evidence="4 5" key="1">
    <citation type="journal article" date="2010" name="Stand. Genomic Sci.">
        <title>Complete genome sequence of Spirosoma linguale type strain (1).</title>
        <authorList>
            <person name="Lail K."/>
            <person name="Sikorski J."/>
            <person name="Saunders E."/>
            <person name="Lapidus A."/>
            <person name="Glavina Del Rio T."/>
            <person name="Copeland A."/>
            <person name="Tice H."/>
            <person name="Cheng J.-F."/>
            <person name="Lucas S."/>
            <person name="Nolan M."/>
            <person name="Bruce D."/>
            <person name="Goodwin L."/>
            <person name="Pitluck S."/>
            <person name="Ivanova N."/>
            <person name="Mavromatis K."/>
            <person name="Ovchinnikova G."/>
            <person name="Pati A."/>
            <person name="Chen A."/>
            <person name="Palaniappan K."/>
            <person name="Land M."/>
            <person name="Hauser L."/>
            <person name="Chang Y.-J."/>
            <person name="Jeffries C.D."/>
            <person name="Chain P."/>
            <person name="Brettin T."/>
            <person name="Detter J.C."/>
            <person name="Schuetze A."/>
            <person name="Rohde M."/>
            <person name="Tindall B.J."/>
            <person name="Goeker M."/>
            <person name="Bristow J."/>
            <person name="Eisen J.A."/>
            <person name="Markowitz V."/>
            <person name="Hugenholtz P."/>
            <person name="Kyrpides N.C."/>
            <person name="Klenk H.-P."/>
            <person name="Chen F."/>
        </authorList>
    </citation>
    <scope>NUCLEOTIDE SEQUENCE [LARGE SCALE GENOMIC DNA]</scope>
    <source>
        <strain evidence="5">ATCC 33905 / DSM 74 / LMG 10896 / Claus 1</strain>
    </source>
</reference>
<feature type="signal peptide" evidence="2">
    <location>
        <begin position="1"/>
        <end position="32"/>
    </location>
</feature>
<keyword evidence="2" id="KW-0732">Signal</keyword>
<feature type="chain" id="PRO_5003034561" evidence="2">
    <location>
        <begin position="33"/>
        <end position="1656"/>
    </location>
</feature>
<gene>
    <name evidence="4" type="ordered locus">Slin_0137</name>
</gene>
<dbReference type="InterPro" id="IPR026444">
    <property type="entry name" value="Secre_tail"/>
</dbReference>
<dbReference type="Gene3D" id="2.120.10.30">
    <property type="entry name" value="TolB, C-terminal domain"/>
    <property type="match status" value="1"/>
</dbReference>
<dbReference type="PANTHER" id="PTHR46375">
    <property type="entry name" value="KELCH REPEAT AND BTB DOMAIN-CONTAINING PROTEIN 13-RELATED"/>
    <property type="match status" value="1"/>
</dbReference>
<evidence type="ECO:0000313" key="5">
    <source>
        <dbReference type="Proteomes" id="UP000002028"/>
    </source>
</evidence>
<dbReference type="InterPro" id="IPR013783">
    <property type="entry name" value="Ig-like_fold"/>
</dbReference>
<dbReference type="NCBIfam" id="TIGR04183">
    <property type="entry name" value="Por_Secre_tail"/>
    <property type="match status" value="1"/>
</dbReference>
<proteinExistence type="predicted"/>
<feature type="domain" description="Secretion system C-terminal sorting" evidence="3">
    <location>
        <begin position="1583"/>
        <end position="1654"/>
    </location>
</feature>
<dbReference type="STRING" id="504472.Slin_0137"/>
<dbReference type="InterPro" id="IPR011042">
    <property type="entry name" value="6-blade_b-propeller_TolB-like"/>
</dbReference>
<dbReference type="InterPro" id="IPR028974">
    <property type="entry name" value="TSP_type-3_rpt"/>
</dbReference>
<dbReference type="EMBL" id="CP001769">
    <property type="protein sequence ID" value="ADB36207.1"/>
    <property type="molecule type" value="Genomic_DNA"/>
</dbReference>
<dbReference type="InterPro" id="IPR006652">
    <property type="entry name" value="Kelch_1"/>
</dbReference>
<dbReference type="SMART" id="SM00612">
    <property type="entry name" value="Kelch"/>
    <property type="match status" value="4"/>
</dbReference>
<evidence type="ECO:0000259" key="3">
    <source>
        <dbReference type="Pfam" id="PF18962"/>
    </source>
</evidence>
<feature type="compositionally biased region" description="Polar residues" evidence="1">
    <location>
        <begin position="611"/>
        <end position="620"/>
    </location>
</feature>
<evidence type="ECO:0000256" key="2">
    <source>
        <dbReference type="SAM" id="SignalP"/>
    </source>
</evidence>
<dbReference type="Pfam" id="PF24681">
    <property type="entry name" value="Kelch_KLHDC2_KLHL20_DRC7"/>
    <property type="match status" value="1"/>
</dbReference>
<name>D2QC96_SPILD</name>
<dbReference type="InterPro" id="IPR015915">
    <property type="entry name" value="Kelch-typ_b-propeller"/>
</dbReference>
<dbReference type="SUPFAM" id="SSF117281">
    <property type="entry name" value="Kelch motif"/>
    <property type="match status" value="1"/>
</dbReference>
<feature type="compositionally biased region" description="Acidic residues" evidence="1">
    <location>
        <begin position="634"/>
        <end position="645"/>
    </location>
</feature>
<evidence type="ECO:0000256" key="1">
    <source>
        <dbReference type="SAM" id="MobiDB-lite"/>
    </source>
</evidence>
<dbReference type="InterPro" id="IPR052392">
    <property type="entry name" value="Kelch-BTB_domain-containing"/>
</dbReference>
<sequence length="1656" mass="175244">MENLYGKSASKMCRILVWVLFISLLSRSVSLAQSGPPDRDQFKNKYKLKKKEPKLPRQNLEDKKKKNAKFNFKASALKGGKSGNGRLGAISLNNPTSLEFGPDGRLYVSQQDGLIKAYTIVRNAPNDYAITREETITLINQIPNHNDDGSLATEVTTRQVTSLVVAGTADAPIIYVSSSDSRIGGPSGDLNLDTNSGIISKLTKTATGWDKVDLVRGLPRSEENHSTNGMQLDGTKLYIVTGGNTNAGSPSTNFAYTPEYALSTAVLSIDLAVIEAMPTQGSGVNKYKYDLPTLDDPTRTGNPDAGDPFGGNDGLNQAKIDPIGPVQVFATGFRNAYDLVITKTPGKPRRMFVTDNGANQGWGGLPANEGVGTATNNYIQGEPGSTSSTLSDNMVNNLDNLHYIGDLSSYVPGSFYGGHPNPTRANPSGAGLYTHSGGVGVWRTGKTGANPLPADWPPLPLTRAHPIEGDYQNPGETDNAVLTFQSSTNGIVEYTASGFGGTMKGHLLVASFDGTIHKITLDDAGTTVINTQGNKRLNEDLPIASNFGAEPIDLTVQGDNAIFPGTIWAACYGGNSIYVFEPEDGTTCDAVYSAAVDNDGDGFSNADEIDNGSNPCSQASKPKDSDGDGISDFNDADDDNDSIADTDDHFPLDAANGKTTNLPITYELFNNDPGRGLFGLGFTGLMLPKQSGFNYQDLFDEQNLVAGGAVGALSVVSVSQGDPYHALNNQENAFQFGVNVSRSTGPFTVRTRMLGPFFNGQAPRYFQAQGIYIGTGDQDNYLKLVLGSDGGQGGFELLYESNGESISNGFYTLPGGLPNSTMDLYLSIDPTTGMVQPKYAKDGGALVNLGPAIPLTGAVLNAVQGVTALAVGILSTSLNSTPFTATWDMISVKADSQTDQSVVSFSLMNANTGQPIKQLAPGEQLDLATLPTRNLNIRANVNTASVGSVVMALTGSQDQTVIENIAPYSLFGDNNGTFNPWTPAVGGYNLKATPYTNAGGSGTAGTALSLNFTVVDGSPVTGNWQTLVPNSGSPTARHEAAYVQAGDRFYLMGGRGIKPVQVYEPLGKNWTNAAATPIEMHHFQAVTLEGLVYVIGALTGTFPEEPSITNVYMYNPATDKWLVGPTIPLSRRRGTAGAVVYNNKIYVVGGNTRGHNAGYVSWFDEFDPATNTWKVLPDAPHARDHFQAVIIGNKLYAAGGRRSSQNTGQTFMLTVPEVDIYDFATGQWSTSTNPIPTQRAGTTTVALDGSVVVIGGESSQATAHNETEAFSPTTKSWLRLANLQQGRHGTQAILNNQAIYIVAGSGSQGGNYELSSQEVYYKSAPTTPTGTQLAQSQLVSPTSGAFGQVAVSSTQSTLIKLTNSVGNQAILVTGISLSGSTDFTFQAPITLPFILPVGQSVDVKVDFKPSSTGSKNGSLVIAHSGAVGTLSVPLTGEGLNGSQQSLTNFSLINADNDQVIRVLANNDVINLPGLPSPRINIRANTSPATVGSVLMALSGSQNQTAWETIAPYALFGDNNGDFNPWTPAVGSYTLNGTPYTGPNGSGTAGNSLRITFTVTNTAGAKVAAESLPLTEQGRGWRFFPNPSSGVIRIELEPNHTLPFTVDITDIVGRSLMHERKESLEAVTVNLHDFLPGIYILTIRSKTGVVSRKLIKQ</sequence>
<dbReference type="GO" id="GO:0005509">
    <property type="term" value="F:calcium ion binding"/>
    <property type="evidence" value="ECO:0007669"/>
    <property type="project" value="InterPro"/>
</dbReference>
<dbReference type="eggNOG" id="COG3055">
    <property type="taxonomic scope" value="Bacteria"/>
</dbReference>
<dbReference type="Gene3D" id="2.60.40.10">
    <property type="entry name" value="Immunoglobulins"/>
    <property type="match status" value="1"/>
</dbReference>
<keyword evidence="5" id="KW-1185">Reference proteome</keyword>
<dbReference type="Gene3D" id="4.10.1080.10">
    <property type="entry name" value="TSP type-3 repeat"/>
    <property type="match status" value="1"/>
</dbReference>
<protein>
    <submittedName>
        <fullName evidence="4">Kelch repeat protein</fullName>
    </submittedName>
</protein>
<dbReference type="Gene3D" id="2.120.10.80">
    <property type="entry name" value="Kelch-type beta propeller"/>
    <property type="match status" value="2"/>
</dbReference>
<organism evidence="4 5">
    <name type="scientific">Spirosoma linguale (strain ATCC 33905 / DSM 74 / LMG 10896 / Claus 1)</name>
    <dbReference type="NCBI Taxonomy" id="504472"/>
    <lineage>
        <taxon>Bacteria</taxon>
        <taxon>Pseudomonadati</taxon>
        <taxon>Bacteroidota</taxon>
        <taxon>Cytophagia</taxon>
        <taxon>Cytophagales</taxon>
        <taxon>Cytophagaceae</taxon>
        <taxon>Spirosoma</taxon>
    </lineage>
</organism>
<dbReference type="Pfam" id="PF18962">
    <property type="entry name" value="Por_Secre_tail"/>
    <property type="match status" value="1"/>
</dbReference>
<dbReference type="HOGENOM" id="CLU_242293_0_0_10"/>
<feature type="region of interest" description="Disordered" evidence="1">
    <location>
        <begin position="294"/>
        <end position="314"/>
    </location>
</feature>
<accession>D2QC96</accession>
<feature type="region of interest" description="Disordered" evidence="1">
    <location>
        <begin position="602"/>
        <end position="656"/>
    </location>
</feature>
<dbReference type="PANTHER" id="PTHR46375:SF3">
    <property type="entry name" value="KELCH REPEAT AND BTB DOMAIN-CONTAINING PROTEIN 13"/>
    <property type="match status" value="1"/>
</dbReference>
<dbReference type="RefSeq" id="WP_012924759.1">
    <property type="nucleotide sequence ID" value="NC_013730.1"/>
</dbReference>